<dbReference type="InterPro" id="IPR000182">
    <property type="entry name" value="GNAT_dom"/>
</dbReference>
<dbReference type="PANTHER" id="PTHR43792:SF9">
    <property type="entry name" value="RIBOSOMAL-PROTEIN-ALANINE ACETYLTRANSFERASE"/>
    <property type="match status" value="1"/>
</dbReference>
<dbReference type="PANTHER" id="PTHR43792">
    <property type="entry name" value="GNAT FAMILY, PUTATIVE (AFU_ORTHOLOGUE AFUA_3G00765)-RELATED-RELATED"/>
    <property type="match status" value="1"/>
</dbReference>
<dbReference type="GO" id="GO:0005737">
    <property type="term" value="C:cytoplasm"/>
    <property type="evidence" value="ECO:0007669"/>
    <property type="project" value="TreeGrafter"/>
</dbReference>
<dbReference type="SUPFAM" id="SSF55729">
    <property type="entry name" value="Acyl-CoA N-acyltransferases (Nat)"/>
    <property type="match status" value="1"/>
</dbReference>
<accession>A0A2P2BQ64</accession>
<dbReference type="KEGG" id="rhom:FRIFI_0938"/>
<dbReference type="EMBL" id="LN650648">
    <property type="protein sequence ID" value="CEI72478.1"/>
    <property type="molecule type" value="Genomic_DNA"/>
</dbReference>
<evidence type="ECO:0000259" key="1">
    <source>
        <dbReference type="PROSITE" id="PS51186"/>
    </source>
</evidence>
<dbReference type="Pfam" id="PF13302">
    <property type="entry name" value="Acetyltransf_3"/>
    <property type="match status" value="1"/>
</dbReference>
<protein>
    <submittedName>
        <fullName evidence="2">Acetyltransferase, GNAT protein</fullName>
    </submittedName>
</protein>
<reference evidence="2 3" key="1">
    <citation type="submission" date="2014-09" db="EMBL/GenBank/DDBJ databases">
        <authorList>
            <person name="Hornung B.V."/>
        </authorList>
    </citation>
    <scope>NUCLEOTIDE SEQUENCE [LARGE SCALE GENOMIC DNA]</scope>
    <source>
        <strain evidence="2 3">FRIFI</strain>
    </source>
</reference>
<dbReference type="AlphaFoldDB" id="A0A2P2BQ64"/>
<evidence type="ECO:0000313" key="2">
    <source>
        <dbReference type="EMBL" id="CEI72478.1"/>
    </source>
</evidence>
<proteinExistence type="predicted"/>
<evidence type="ECO:0000313" key="3">
    <source>
        <dbReference type="Proteomes" id="UP000245695"/>
    </source>
</evidence>
<dbReference type="InterPro" id="IPR051531">
    <property type="entry name" value="N-acetyltransferase"/>
</dbReference>
<sequence>MNFKNLETNRLLLRSISKNDSLDIFNYLSKDEVTKYLGKTSLKCENEAKILIDKILKASSEDNGMRWGIVLKENNKLIGLAGYNSIDFKNKKCNLGYDIDSTYWHNGYGMEAVSEIIRYAFYDLNLHRIEAEVVIGNNPSSNLLIKLGFKKEGILRQSIFKEGVFLDVEIFSLIQE</sequence>
<dbReference type="Gene3D" id="3.40.630.30">
    <property type="match status" value="1"/>
</dbReference>
<dbReference type="GO" id="GO:0008999">
    <property type="term" value="F:protein-N-terminal-alanine acetyltransferase activity"/>
    <property type="evidence" value="ECO:0007669"/>
    <property type="project" value="TreeGrafter"/>
</dbReference>
<gene>
    <name evidence="2" type="ORF">FRIFI_0938</name>
</gene>
<dbReference type="RefSeq" id="WP_166505136.1">
    <property type="nucleotide sequence ID" value="NZ_LN650648.1"/>
</dbReference>
<feature type="domain" description="N-acetyltransferase" evidence="1">
    <location>
        <begin position="11"/>
        <end position="167"/>
    </location>
</feature>
<organism evidence="2 3">
    <name type="scientific">Romboutsia hominis</name>
    <dbReference type="NCBI Taxonomy" id="1507512"/>
    <lineage>
        <taxon>Bacteria</taxon>
        <taxon>Bacillati</taxon>
        <taxon>Bacillota</taxon>
        <taxon>Clostridia</taxon>
        <taxon>Peptostreptococcales</taxon>
        <taxon>Peptostreptococcaceae</taxon>
        <taxon>Romboutsia</taxon>
    </lineage>
</organism>
<keyword evidence="2" id="KW-0808">Transferase</keyword>
<dbReference type="InterPro" id="IPR016181">
    <property type="entry name" value="Acyl_CoA_acyltransferase"/>
</dbReference>
<keyword evidence="3" id="KW-1185">Reference proteome</keyword>
<name>A0A2P2BQ64_9FIRM</name>
<dbReference type="PROSITE" id="PS51186">
    <property type="entry name" value="GNAT"/>
    <property type="match status" value="1"/>
</dbReference>
<dbReference type="Proteomes" id="UP000245695">
    <property type="component" value="Chromosome 1"/>
</dbReference>